<evidence type="ECO:0000313" key="3">
    <source>
        <dbReference type="Proteomes" id="UP000036681"/>
    </source>
</evidence>
<accession>A0A0M3HZQ4</accession>
<proteinExistence type="predicted"/>
<reference evidence="4" key="1">
    <citation type="submission" date="2017-02" db="UniProtKB">
        <authorList>
            <consortium name="WormBaseParasite"/>
        </authorList>
    </citation>
    <scope>IDENTIFICATION</scope>
</reference>
<dbReference type="Pfam" id="PF23309">
    <property type="entry name" value="DUF7083"/>
    <property type="match status" value="1"/>
</dbReference>
<protein>
    <submittedName>
        <fullName evidence="4">HSF_DOMAIN domain-containing protein</fullName>
    </submittedName>
</protein>
<dbReference type="Proteomes" id="UP000036681">
    <property type="component" value="Unplaced"/>
</dbReference>
<feature type="region of interest" description="Disordered" evidence="1">
    <location>
        <begin position="224"/>
        <end position="282"/>
    </location>
</feature>
<sequence length="428" mass="49800">MPEAYIRRASARRSQSPPSMALRPAVLLSVRRGRQHFYVDPALDNAIATFTYVPDENVTFETWFKRYEDNFNVDAQKLDDAGRVRFLLRKHDAIAYEKYANYLLPKLPRDLKFGETISILKDIFGPKVSIFNQSYHCLRLVRNPETTSGIWQHRQPGVREVSSGRTQRREVQMPHLHMRTPIAADAEYRLHLLNNRQMWRQGTIQAVDKKRQMWRHAFRQGMPTLQPQVRSVRKHRSQGRLLRMQSETAEAEDQRTTPAPSVGRYSKRQDEDGCSTTSKVRHRAHRWTEFDSKWTQDRTSPSYQRRHGSDSDPLVYSQSRRKPSTHQTIQSVFLDRRPERSRPTDARRQDASSWAIATTRATYWDSTSSTKDEMDERNGVTQTRPVTYDLLVGSEVWMHHVDHPTSPKEHQTGGLSSRCSAQIAAGRF</sequence>
<feature type="region of interest" description="Disordered" evidence="1">
    <location>
        <begin position="294"/>
        <end position="352"/>
    </location>
</feature>
<feature type="compositionally biased region" description="Basic and acidic residues" evidence="1">
    <location>
        <begin position="334"/>
        <end position="350"/>
    </location>
</feature>
<evidence type="ECO:0000313" key="4">
    <source>
        <dbReference type="WBParaSite" id="ALUE_0000922601-mRNA-1"/>
    </source>
</evidence>
<evidence type="ECO:0000256" key="1">
    <source>
        <dbReference type="SAM" id="MobiDB-lite"/>
    </source>
</evidence>
<dbReference type="WBParaSite" id="ALUE_0000922601-mRNA-1">
    <property type="protein sequence ID" value="ALUE_0000922601-mRNA-1"/>
    <property type="gene ID" value="ALUE_0000922601"/>
</dbReference>
<organism evidence="3 4">
    <name type="scientific">Ascaris lumbricoides</name>
    <name type="common">Giant roundworm</name>
    <dbReference type="NCBI Taxonomy" id="6252"/>
    <lineage>
        <taxon>Eukaryota</taxon>
        <taxon>Metazoa</taxon>
        <taxon>Ecdysozoa</taxon>
        <taxon>Nematoda</taxon>
        <taxon>Chromadorea</taxon>
        <taxon>Rhabditida</taxon>
        <taxon>Spirurina</taxon>
        <taxon>Ascaridomorpha</taxon>
        <taxon>Ascaridoidea</taxon>
        <taxon>Ascarididae</taxon>
        <taxon>Ascaris</taxon>
    </lineage>
</organism>
<dbReference type="AlphaFoldDB" id="A0A0M3HZQ4"/>
<feature type="domain" description="DUF7083" evidence="2">
    <location>
        <begin position="42"/>
        <end position="127"/>
    </location>
</feature>
<keyword evidence="3" id="KW-1185">Reference proteome</keyword>
<evidence type="ECO:0000259" key="2">
    <source>
        <dbReference type="Pfam" id="PF23309"/>
    </source>
</evidence>
<dbReference type="InterPro" id="IPR055510">
    <property type="entry name" value="DUF7083"/>
</dbReference>
<name>A0A0M3HZQ4_ASCLU</name>